<organism evidence="2 3">
    <name type="scientific">Oldenlandia corymbosa var. corymbosa</name>
    <dbReference type="NCBI Taxonomy" id="529605"/>
    <lineage>
        <taxon>Eukaryota</taxon>
        <taxon>Viridiplantae</taxon>
        <taxon>Streptophyta</taxon>
        <taxon>Embryophyta</taxon>
        <taxon>Tracheophyta</taxon>
        <taxon>Spermatophyta</taxon>
        <taxon>Magnoliopsida</taxon>
        <taxon>eudicotyledons</taxon>
        <taxon>Gunneridae</taxon>
        <taxon>Pentapetalae</taxon>
        <taxon>asterids</taxon>
        <taxon>lamiids</taxon>
        <taxon>Gentianales</taxon>
        <taxon>Rubiaceae</taxon>
        <taxon>Rubioideae</taxon>
        <taxon>Spermacoceae</taxon>
        <taxon>Hedyotis-Oldenlandia complex</taxon>
        <taxon>Oldenlandia</taxon>
    </lineage>
</organism>
<feature type="compositionally biased region" description="Basic and acidic residues" evidence="1">
    <location>
        <begin position="14"/>
        <end position="23"/>
    </location>
</feature>
<feature type="compositionally biased region" description="Pro residues" evidence="1">
    <location>
        <begin position="1"/>
        <end position="12"/>
    </location>
</feature>
<dbReference type="Proteomes" id="UP001161247">
    <property type="component" value="Chromosome 2"/>
</dbReference>
<gene>
    <name evidence="2" type="ORF">OLC1_LOCUS6737</name>
</gene>
<dbReference type="EMBL" id="OX459119">
    <property type="protein sequence ID" value="CAI9095856.1"/>
    <property type="molecule type" value="Genomic_DNA"/>
</dbReference>
<name>A0AAV1CKB7_OLDCO</name>
<dbReference type="AlphaFoldDB" id="A0AAV1CKB7"/>
<feature type="region of interest" description="Disordered" evidence="1">
    <location>
        <begin position="1"/>
        <end position="43"/>
    </location>
</feature>
<protein>
    <submittedName>
        <fullName evidence="2">OLC1v1031883C1</fullName>
    </submittedName>
</protein>
<feature type="compositionally biased region" description="Acidic residues" evidence="1">
    <location>
        <begin position="24"/>
        <end position="43"/>
    </location>
</feature>
<keyword evidence="3" id="KW-1185">Reference proteome</keyword>
<proteinExistence type="predicted"/>
<evidence type="ECO:0000313" key="2">
    <source>
        <dbReference type="EMBL" id="CAI9095856.1"/>
    </source>
</evidence>
<reference evidence="2" key="1">
    <citation type="submission" date="2023-03" db="EMBL/GenBank/DDBJ databases">
        <authorList>
            <person name="Julca I."/>
        </authorList>
    </citation>
    <scope>NUCLEOTIDE SEQUENCE</scope>
</reference>
<evidence type="ECO:0000256" key="1">
    <source>
        <dbReference type="SAM" id="MobiDB-lite"/>
    </source>
</evidence>
<sequence>MPPSPREYPPPTENELKTKKYDFEDKEEVDESMFRDEDEDSGDDEFYEEYRRVEMAKMFLKQLRDSRGYDVECYPPLCLDSPFAPRPFSIDEELHEEAKEQSKSAVAKINDEMAVAENSDNSDAAAPAPMRTFQAMVYKPLHGDLELVEWRFKPVPVSSTGA</sequence>
<evidence type="ECO:0000313" key="3">
    <source>
        <dbReference type="Proteomes" id="UP001161247"/>
    </source>
</evidence>
<accession>A0AAV1CKB7</accession>